<gene>
    <name evidence="1" type="ORF">SAMN04489713_11217</name>
</gene>
<reference evidence="1 2" key="1">
    <citation type="submission" date="2016-10" db="EMBL/GenBank/DDBJ databases">
        <authorList>
            <person name="de Groot N.N."/>
        </authorList>
    </citation>
    <scope>NUCLEOTIDE SEQUENCE [LARGE SCALE GENOMIC DNA]</scope>
    <source>
        <strain evidence="1 2">DSM 43067</strain>
    </source>
</reference>
<evidence type="ECO:0000313" key="1">
    <source>
        <dbReference type="EMBL" id="SFP16844.1"/>
    </source>
</evidence>
<dbReference type="InParanoid" id="A0A1I5N544"/>
<sequence length="159" mass="17896">MNGANEWARPLMIKHVERMTADLTEELTGRDTWRELGGPAVLDYVVNADLTPPPGRQIAHRNQAFGSLFLVVSFFPTVKFRKIRKELLPNGYLALLDPIMHSSGYSSGAVDLAHWMLLRDPGNMSVTLTYLPAGQATIPLLPWDLLSSEERRKVDQHIF</sequence>
<dbReference type="EMBL" id="FOVH01000012">
    <property type="protein sequence ID" value="SFP16844.1"/>
    <property type="molecule type" value="Genomic_DNA"/>
</dbReference>
<organism evidence="1 2">
    <name type="scientific">Actinomadura madurae</name>
    <dbReference type="NCBI Taxonomy" id="1993"/>
    <lineage>
        <taxon>Bacteria</taxon>
        <taxon>Bacillati</taxon>
        <taxon>Actinomycetota</taxon>
        <taxon>Actinomycetes</taxon>
        <taxon>Streptosporangiales</taxon>
        <taxon>Thermomonosporaceae</taxon>
        <taxon>Actinomadura</taxon>
    </lineage>
</organism>
<dbReference type="eggNOG" id="ENOG50326IG">
    <property type="taxonomic scope" value="Bacteria"/>
</dbReference>
<dbReference type="Proteomes" id="UP000183413">
    <property type="component" value="Unassembled WGS sequence"/>
</dbReference>
<evidence type="ECO:0000313" key="2">
    <source>
        <dbReference type="Proteomes" id="UP000183413"/>
    </source>
</evidence>
<proteinExistence type="predicted"/>
<name>A0A1I5N544_9ACTN</name>
<dbReference type="STRING" id="1993.SAMN04489713_11217"/>
<keyword evidence="2" id="KW-1185">Reference proteome</keyword>
<protein>
    <submittedName>
        <fullName evidence="1">Uncharacterized protein</fullName>
    </submittedName>
</protein>
<accession>A0A1I5N544</accession>
<dbReference type="AlphaFoldDB" id="A0A1I5N544"/>